<accession>A0ABN8PZ41</accession>
<sequence>GIGLLYKDSLRLLVQTSTSRKIRLVIVYRPQNSDDHSRVPINTFLMEFSDVMESTILSK</sequence>
<dbReference type="Proteomes" id="UP001159427">
    <property type="component" value="Unassembled WGS sequence"/>
</dbReference>
<keyword evidence="2" id="KW-1185">Reference proteome</keyword>
<evidence type="ECO:0000313" key="1">
    <source>
        <dbReference type="EMBL" id="CAH3153895.1"/>
    </source>
</evidence>
<feature type="non-terminal residue" evidence="1">
    <location>
        <position position="1"/>
    </location>
</feature>
<proteinExistence type="predicted"/>
<name>A0ABN8PZ41_9CNID</name>
<gene>
    <name evidence="1" type="ORF">PEVE_00001240</name>
</gene>
<feature type="non-terminal residue" evidence="1">
    <location>
        <position position="59"/>
    </location>
</feature>
<organism evidence="1 2">
    <name type="scientific">Porites evermanni</name>
    <dbReference type="NCBI Taxonomy" id="104178"/>
    <lineage>
        <taxon>Eukaryota</taxon>
        <taxon>Metazoa</taxon>
        <taxon>Cnidaria</taxon>
        <taxon>Anthozoa</taxon>
        <taxon>Hexacorallia</taxon>
        <taxon>Scleractinia</taxon>
        <taxon>Fungiina</taxon>
        <taxon>Poritidae</taxon>
        <taxon>Porites</taxon>
    </lineage>
</organism>
<dbReference type="EMBL" id="CALNXI010001066">
    <property type="protein sequence ID" value="CAH3153895.1"/>
    <property type="molecule type" value="Genomic_DNA"/>
</dbReference>
<reference evidence="1 2" key="1">
    <citation type="submission" date="2022-05" db="EMBL/GenBank/DDBJ databases">
        <authorList>
            <consortium name="Genoscope - CEA"/>
            <person name="William W."/>
        </authorList>
    </citation>
    <scope>NUCLEOTIDE SEQUENCE [LARGE SCALE GENOMIC DNA]</scope>
</reference>
<comment type="caution">
    <text evidence="1">The sequence shown here is derived from an EMBL/GenBank/DDBJ whole genome shotgun (WGS) entry which is preliminary data.</text>
</comment>
<protein>
    <submittedName>
        <fullName evidence="1">Uncharacterized protein</fullName>
    </submittedName>
</protein>
<evidence type="ECO:0000313" key="2">
    <source>
        <dbReference type="Proteomes" id="UP001159427"/>
    </source>
</evidence>